<dbReference type="Proteomes" id="UP001328107">
    <property type="component" value="Unassembled WGS sequence"/>
</dbReference>
<dbReference type="Pfam" id="PF10326">
    <property type="entry name" value="7TM_GPCR_Str"/>
    <property type="match status" value="1"/>
</dbReference>
<evidence type="ECO:0000313" key="2">
    <source>
        <dbReference type="EMBL" id="GMR61886.1"/>
    </source>
</evidence>
<feature type="transmembrane region" description="Helical" evidence="1">
    <location>
        <begin position="55"/>
        <end position="80"/>
    </location>
</feature>
<dbReference type="InterPro" id="IPR019423">
    <property type="entry name" value="7TM_GPCR_serpentine_rcpt_Srj"/>
</dbReference>
<proteinExistence type="predicted"/>
<comment type="caution">
    <text evidence="2">The sequence shown here is derived from an EMBL/GenBank/DDBJ whole genome shotgun (WGS) entry which is preliminary data.</text>
</comment>
<reference evidence="3" key="1">
    <citation type="submission" date="2022-10" db="EMBL/GenBank/DDBJ databases">
        <title>Genome assembly of Pristionchus species.</title>
        <authorList>
            <person name="Yoshida K."/>
            <person name="Sommer R.J."/>
        </authorList>
    </citation>
    <scope>NUCLEOTIDE SEQUENCE [LARGE SCALE GENOMIC DNA]</scope>
    <source>
        <strain evidence="3">RS5460</strain>
    </source>
</reference>
<dbReference type="PANTHER" id="PTHR45907">
    <property type="entry name" value="SERPENTINE RECEPTOR, CLASS J"/>
    <property type="match status" value="1"/>
</dbReference>
<feature type="transmembrane region" description="Helical" evidence="1">
    <location>
        <begin position="179"/>
        <end position="203"/>
    </location>
</feature>
<keyword evidence="3" id="KW-1185">Reference proteome</keyword>
<keyword evidence="1" id="KW-0472">Membrane</keyword>
<evidence type="ECO:0000313" key="3">
    <source>
        <dbReference type="Proteomes" id="UP001328107"/>
    </source>
</evidence>
<dbReference type="PANTHER" id="PTHR45907:SF16">
    <property type="entry name" value="SERPENTINE RECEPTOR, CLASS J"/>
    <property type="match status" value="1"/>
</dbReference>
<evidence type="ECO:0008006" key="4">
    <source>
        <dbReference type="Google" id="ProtNLM"/>
    </source>
</evidence>
<protein>
    <recommendedName>
        <fullName evidence="4">G protein-coupled receptor</fullName>
    </recommendedName>
</protein>
<dbReference type="InterPro" id="IPR019428">
    <property type="entry name" value="7TM_GPCR_serpentine_rcpt_Str"/>
</dbReference>
<keyword evidence="1" id="KW-1133">Transmembrane helix</keyword>
<sequence length="204" mass="23019">MYGNAFTISGHNLLRSRFGPCLYCAVYSQAVPILIFHFLYRTLAIRSPEYLARPAVFFGTLLVATAMVDLDGFFVMWMLFRPDEELSAKLAPFFAGNTSVPVIHHIETAIDHVQALYWSGDTFEGPRWLNLLGALDMAVVISGTYAIVITCQQVTQVYFRQNMKSSKTVNLHRQLFRSLICQAIYPLITTYSPLAVSVFFPIFG</sequence>
<keyword evidence="1" id="KW-0812">Transmembrane</keyword>
<organism evidence="2 3">
    <name type="scientific">Pristionchus mayeri</name>
    <dbReference type="NCBI Taxonomy" id="1317129"/>
    <lineage>
        <taxon>Eukaryota</taxon>
        <taxon>Metazoa</taxon>
        <taxon>Ecdysozoa</taxon>
        <taxon>Nematoda</taxon>
        <taxon>Chromadorea</taxon>
        <taxon>Rhabditida</taxon>
        <taxon>Rhabditina</taxon>
        <taxon>Diplogasteromorpha</taxon>
        <taxon>Diplogasteroidea</taxon>
        <taxon>Neodiplogasteridae</taxon>
        <taxon>Pristionchus</taxon>
    </lineage>
</organism>
<feature type="transmembrane region" description="Helical" evidence="1">
    <location>
        <begin position="137"/>
        <end position="159"/>
    </location>
</feature>
<name>A0AAN5DF71_9BILA</name>
<accession>A0AAN5DF71</accession>
<gene>
    <name evidence="2" type="ORF">PMAYCL1PPCAC_32081</name>
</gene>
<feature type="non-terminal residue" evidence="2">
    <location>
        <position position="204"/>
    </location>
</feature>
<evidence type="ECO:0000256" key="1">
    <source>
        <dbReference type="SAM" id="Phobius"/>
    </source>
</evidence>
<dbReference type="AlphaFoldDB" id="A0AAN5DF71"/>
<feature type="transmembrane region" description="Helical" evidence="1">
    <location>
        <begin position="20"/>
        <end position="43"/>
    </location>
</feature>
<dbReference type="EMBL" id="BTRK01000006">
    <property type="protein sequence ID" value="GMR61886.1"/>
    <property type="molecule type" value="Genomic_DNA"/>
</dbReference>